<dbReference type="GO" id="GO:0008360">
    <property type="term" value="P:regulation of cell shape"/>
    <property type="evidence" value="ECO:0007669"/>
    <property type="project" value="UniProtKB-KW"/>
</dbReference>
<keyword evidence="3 11" id="KW-0328">Glycosyltransferase</keyword>
<dbReference type="PANTHER" id="PTHR30400">
    <property type="entry name" value="MONOFUNCTIONAL BIOSYNTHETIC PEPTIDOGLYCAN TRANSGLYCOSYLASE"/>
    <property type="match status" value="1"/>
</dbReference>
<dbReference type="EMBL" id="FORH01000004">
    <property type="protein sequence ID" value="SFJ55397.1"/>
    <property type="molecule type" value="Genomic_DNA"/>
</dbReference>
<dbReference type="InterPro" id="IPR036950">
    <property type="entry name" value="PBP_transglycosylase"/>
</dbReference>
<dbReference type="EC" id="2.4.99.28" evidence="11"/>
<evidence type="ECO:0000313" key="14">
    <source>
        <dbReference type="EMBL" id="SFJ55397.1"/>
    </source>
</evidence>
<evidence type="ECO:0000256" key="10">
    <source>
        <dbReference type="ARBA" id="ARBA00023316"/>
    </source>
</evidence>
<evidence type="ECO:0000256" key="4">
    <source>
        <dbReference type="ARBA" id="ARBA00022679"/>
    </source>
</evidence>
<dbReference type="GO" id="GO:0016763">
    <property type="term" value="F:pentosyltransferase activity"/>
    <property type="evidence" value="ECO:0007669"/>
    <property type="project" value="InterPro"/>
</dbReference>
<keyword evidence="8 11" id="KW-1133">Transmembrane helix</keyword>
<comment type="function">
    <text evidence="11">Peptidoglycan polymerase that catalyzes glycan chain elongation from lipid-linked precursors.</text>
</comment>
<evidence type="ECO:0000256" key="5">
    <source>
        <dbReference type="ARBA" id="ARBA00022692"/>
    </source>
</evidence>
<dbReference type="GO" id="GO:0071555">
    <property type="term" value="P:cell wall organization"/>
    <property type="evidence" value="ECO:0007669"/>
    <property type="project" value="UniProtKB-KW"/>
</dbReference>
<evidence type="ECO:0000256" key="7">
    <source>
        <dbReference type="ARBA" id="ARBA00022984"/>
    </source>
</evidence>
<dbReference type="GO" id="GO:0009274">
    <property type="term" value="C:peptidoglycan-based cell wall"/>
    <property type="evidence" value="ECO:0007669"/>
    <property type="project" value="InterPro"/>
</dbReference>
<dbReference type="STRING" id="588602.SAMN04487991_2384"/>
<comment type="subcellular location">
    <subcellularLocation>
        <location evidence="11">Cell inner membrane</location>
        <topology evidence="11">Single-pass membrane protein</topology>
    </subcellularLocation>
</comment>
<keyword evidence="6 11" id="KW-0133">Cell shape</keyword>
<dbReference type="NCBIfam" id="TIGR02070">
    <property type="entry name" value="mono_pep_trsgly"/>
    <property type="match status" value="1"/>
</dbReference>
<dbReference type="AlphaFoldDB" id="A0A1I3SCY5"/>
<comment type="pathway">
    <text evidence="11">Cell wall biogenesis; peptidoglycan biosynthesis.</text>
</comment>
<feature type="compositionally biased region" description="Basic residues" evidence="12">
    <location>
        <begin position="17"/>
        <end position="27"/>
    </location>
</feature>
<protein>
    <recommendedName>
        <fullName evidence="11">Biosynthetic peptidoglycan transglycosylase</fullName>
        <ecNumber evidence="11">2.4.99.28</ecNumber>
    </recommendedName>
    <alternativeName>
        <fullName evidence="11">Glycan polymerase</fullName>
    </alternativeName>
    <alternativeName>
        <fullName evidence="11">Peptidoglycan glycosyltransferase MtgA</fullName>
        <shortName evidence="11">PGT</shortName>
    </alternativeName>
</protein>
<evidence type="ECO:0000256" key="1">
    <source>
        <dbReference type="ARBA" id="ARBA00022475"/>
    </source>
</evidence>
<dbReference type="SUPFAM" id="SSF53955">
    <property type="entry name" value="Lysozyme-like"/>
    <property type="match status" value="1"/>
</dbReference>
<evidence type="ECO:0000256" key="12">
    <source>
        <dbReference type="SAM" id="MobiDB-lite"/>
    </source>
</evidence>
<keyword evidence="9 11" id="KW-0472">Membrane</keyword>
<gene>
    <name evidence="11" type="primary">mtgA</name>
    <name evidence="14" type="ORF">SAMN04487991_2384</name>
</gene>
<keyword evidence="2 11" id="KW-0997">Cell inner membrane</keyword>
<dbReference type="Gene3D" id="1.10.3810.10">
    <property type="entry name" value="Biosynthetic peptidoglycan transglycosylase-like"/>
    <property type="match status" value="1"/>
</dbReference>
<dbReference type="GO" id="GO:0005886">
    <property type="term" value="C:plasma membrane"/>
    <property type="evidence" value="ECO:0007669"/>
    <property type="project" value="UniProtKB-SubCell"/>
</dbReference>
<dbReference type="InterPro" id="IPR011812">
    <property type="entry name" value="Pep_trsgly"/>
</dbReference>
<comment type="similarity">
    <text evidence="11">Belongs to the glycosyltransferase 51 family.</text>
</comment>
<keyword evidence="4 11" id="KW-0808">Transferase</keyword>
<feature type="transmembrane region" description="Helical" evidence="11">
    <location>
        <begin position="44"/>
        <end position="65"/>
    </location>
</feature>
<keyword evidence="7 11" id="KW-0573">Peptidoglycan synthesis</keyword>
<dbReference type="PANTHER" id="PTHR30400:SF0">
    <property type="entry name" value="BIOSYNTHETIC PEPTIDOGLYCAN TRANSGLYCOSYLASE"/>
    <property type="match status" value="1"/>
</dbReference>
<reference evidence="15" key="1">
    <citation type="submission" date="2016-10" db="EMBL/GenBank/DDBJ databases">
        <authorList>
            <person name="Varghese N."/>
            <person name="Submissions S."/>
        </authorList>
    </citation>
    <scope>NUCLEOTIDE SEQUENCE [LARGE SCALE GENOMIC DNA]</scope>
    <source>
        <strain evidence="15">DSM 26471</strain>
    </source>
</reference>
<evidence type="ECO:0000256" key="8">
    <source>
        <dbReference type="ARBA" id="ARBA00022989"/>
    </source>
</evidence>
<keyword evidence="1 11" id="KW-1003">Cell membrane</keyword>
<keyword evidence="15" id="KW-1185">Reference proteome</keyword>
<organism evidence="14 15">
    <name type="scientific">Celeribacter neptunius</name>
    <dbReference type="NCBI Taxonomy" id="588602"/>
    <lineage>
        <taxon>Bacteria</taxon>
        <taxon>Pseudomonadati</taxon>
        <taxon>Pseudomonadota</taxon>
        <taxon>Alphaproteobacteria</taxon>
        <taxon>Rhodobacterales</taxon>
        <taxon>Roseobacteraceae</taxon>
        <taxon>Celeribacter</taxon>
    </lineage>
</organism>
<evidence type="ECO:0000256" key="9">
    <source>
        <dbReference type="ARBA" id="ARBA00023136"/>
    </source>
</evidence>
<evidence type="ECO:0000256" key="6">
    <source>
        <dbReference type="ARBA" id="ARBA00022960"/>
    </source>
</evidence>
<dbReference type="GO" id="GO:0008955">
    <property type="term" value="F:peptidoglycan glycosyltransferase activity"/>
    <property type="evidence" value="ECO:0007669"/>
    <property type="project" value="UniProtKB-UniRule"/>
</dbReference>
<comment type="catalytic activity">
    <reaction evidence="11">
        <text>[GlcNAc-(1-&gt;4)-Mur2Ac(oyl-L-Ala-gamma-D-Glu-L-Lys-D-Ala-D-Ala)](n)-di-trans,octa-cis-undecaprenyl diphosphate + beta-D-GlcNAc-(1-&gt;4)-Mur2Ac(oyl-L-Ala-gamma-D-Glu-L-Lys-D-Ala-D-Ala)-di-trans,octa-cis-undecaprenyl diphosphate = [GlcNAc-(1-&gt;4)-Mur2Ac(oyl-L-Ala-gamma-D-Glu-L-Lys-D-Ala-D-Ala)](n+1)-di-trans,octa-cis-undecaprenyl diphosphate + di-trans,octa-cis-undecaprenyl diphosphate + H(+)</text>
        <dbReference type="Rhea" id="RHEA:23708"/>
        <dbReference type="Rhea" id="RHEA-COMP:9602"/>
        <dbReference type="Rhea" id="RHEA-COMP:9603"/>
        <dbReference type="ChEBI" id="CHEBI:15378"/>
        <dbReference type="ChEBI" id="CHEBI:58405"/>
        <dbReference type="ChEBI" id="CHEBI:60033"/>
        <dbReference type="ChEBI" id="CHEBI:78435"/>
        <dbReference type="EC" id="2.4.99.28"/>
    </reaction>
</comment>
<dbReference type="HAMAP" id="MF_00766">
    <property type="entry name" value="PGT_MtgA"/>
    <property type="match status" value="1"/>
</dbReference>
<dbReference type="Proteomes" id="UP000199630">
    <property type="component" value="Unassembled WGS sequence"/>
</dbReference>
<name>A0A1I3SCY5_9RHOB</name>
<dbReference type="InterPro" id="IPR023346">
    <property type="entry name" value="Lysozyme-like_dom_sf"/>
</dbReference>
<dbReference type="InterPro" id="IPR001264">
    <property type="entry name" value="Glyco_trans_51"/>
</dbReference>
<evidence type="ECO:0000313" key="15">
    <source>
        <dbReference type="Proteomes" id="UP000199630"/>
    </source>
</evidence>
<accession>A0A1I3SCY5</accession>
<proteinExistence type="inferred from homology"/>
<sequence>MTSVPGPWFLSSMAKQTARKTTRKTKPKPQAARPGLFRRLRRRAIRAVLVIVALLFLWILAYSVLPLPGTFYMLAESGRQGVRVDYQWTPMERISPALARSVVAAEDANFCNHWGFDLTAIRAAISEGGQRGASTISQQVVKNAFLWQGRSWPRKALEALITPLVELTWSKRRILEVYLNVAEFDRGIFGAEAAARHYFGVGPEELTARQAAQLAAVLPAPKDRNAGTPGPFVRRRAAQIVDGAATIARDGRSACFED</sequence>
<keyword evidence="5 11" id="KW-0812">Transmembrane</keyword>
<feature type="region of interest" description="Disordered" evidence="12">
    <location>
        <begin position="14"/>
        <end position="33"/>
    </location>
</feature>
<feature type="domain" description="Glycosyl transferase family 51" evidence="13">
    <location>
        <begin position="84"/>
        <end position="238"/>
    </location>
</feature>
<evidence type="ECO:0000256" key="11">
    <source>
        <dbReference type="HAMAP-Rule" id="MF_00766"/>
    </source>
</evidence>
<evidence type="ECO:0000259" key="13">
    <source>
        <dbReference type="Pfam" id="PF00912"/>
    </source>
</evidence>
<dbReference type="GO" id="GO:0009252">
    <property type="term" value="P:peptidoglycan biosynthetic process"/>
    <property type="evidence" value="ECO:0007669"/>
    <property type="project" value="UniProtKB-UniRule"/>
</dbReference>
<evidence type="ECO:0000256" key="2">
    <source>
        <dbReference type="ARBA" id="ARBA00022519"/>
    </source>
</evidence>
<dbReference type="Pfam" id="PF00912">
    <property type="entry name" value="Transgly"/>
    <property type="match status" value="1"/>
</dbReference>
<keyword evidence="10 11" id="KW-0961">Cell wall biogenesis/degradation</keyword>
<dbReference type="UniPathway" id="UPA00219"/>
<evidence type="ECO:0000256" key="3">
    <source>
        <dbReference type="ARBA" id="ARBA00022676"/>
    </source>
</evidence>